<evidence type="ECO:0000313" key="11">
    <source>
        <dbReference type="EMBL" id="KAF5842040.1"/>
    </source>
</evidence>
<feature type="compositionally biased region" description="Gly residues" evidence="10">
    <location>
        <begin position="169"/>
        <end position="178"/>
    </location>
</feature>
<keyword evidence="4" id="KW-0853">WD repeat</keyword>
<dbReference type="EMBL" id="MU069470">
    <property type="protein sequence ID" value="KAF5842040.1"/>
    <property type="molecule type" value="Genomic_DNA"/>
</dbReference>
<evidence type="ECO:0000256" key="9">
    <source>
        <dbReference type="SAM" id="Coils"/>
    </source>
</evidence>
<feature type="compositionally biased region" description="Acidic residues" evidence="10">
    <location>
        <begin position="353"/>
        <end position="382"/>
    </location>
</feature>
<dbReference type="Pfam" id="PF25828">
    <property type="entry name" value="CC_Cfap43"/>
    <property type="match status" value="1"/>
</dbReference>
<evidence type="ECO:0000256" key="2">
    <source>
        <dbReference type="ARBA" id="ARBA00004245"/>
    </source>
</evidence>
<accession>A0ABQ7H5A8</accession>
<keyword evidence="6 9" id="KW-0175">Coiled coil</keyword>
<dbReference type="PANTHER" id="PTHR14885:SF3">
    <property type="entry name" value="CILIA- AND FLAGELLA-ASSOCIATED PROTEIN 44"/>
    <property type="match status" value="1"/>
</dbReference>
<feature type="compositionally biased region" description="Basic and acidic residues" evidence="10">
    <location>
        <begin position="93"/>
        <end position="120"/>
    </location>
</feature>
<proteinExistence type="predicted"/>
<feature type="coiled-coil region" evidence="9">
    <location>
        <begin position="568"/>
        <end position="606"/>
    </location>
</feature>
<feature type="coiled-coil region" evidence="9">
    <location>
        <begin position="403"/>
        <end position="458"/>
    </location>
</feature>
<dbReference type="Proteomes" id="UP000815325">
    <property type="component" value="Unassembled WGS sequence"/>
</dbReference>
<evidence type="ECO:0000256" key="1">
    <source>
        <dbReference type="ARBA" id="ARBA00004138"/>
    </source>
</evidence>
<evidence type="ECO:0000313" key="12">
    <source>
        <dbReference type="Proteomes" id="UP000815325"/>
    </source>
</evidence>
<name>A0ABQ7H5A8_DUNSA</name>
<comment type="caution">
    <text evidence="11">The sequence shown here is derived from an EMBL/GenBank/DDBJ whole genome shotgun (WGS) entry which is preliminary data.</text>
</comment>
<keyword evidence="3" id="KW-0963">Cytoplasm</keyword>
<evidence type="ECO:0000256" key="5">
    <source>
        <dbReference type="ARBA" id="ARBA00022737"/>
    </source>
</evidence>
<dbReference type="PANTHER" id="PTHR14885">
    <property type="entry name" value="CILIA- AND FLAGELLA-ASSOCIATED PROTEIN 43-RELATED"/>
    <property type="match status" value="1"/>
</dbReference>
<evidence type="ECO:0000256" key="10">
    <source>
        <dbReference type="SAM" id="MobiDB-lite"/>
    </source>
</evidence>
<sequence>MVLSDASFVGSAGPHYLILEVVSVFRARSFDLSCGSREVFVFCVQAVFGFATLRTHAVQQLEAIHEQLGMLAPESREGFSDAPSDIPPMLALRPEEVPEDREKVSQEDVEEHVRQKEAAKNKAAASKLGGFGGGGSRPAAPSTPPPNQKTSDSGSRQAAGQAGKAGEAASGGGGGGAPTGEEALAKMMATVPLSELEKQLQAYQRRKLEQQAARLHYEILEMADTFDDALSTLRREKLGLEAQIKLCEIRQLVHAQELSLLQDFDKREVVFIEKRTAKLVDRNDILVKINDCNAKLDSKRVEIEQLLARRAAVATEFDAVVPDTEMFKEQLAKIFNRKIKRSKKKAAGGRQGDDDESEEESEDGEDEEDDEEGDDDDDEGEEACPPGCDQNLYERVCDLREKRLDEEELIAEFTKTIETLRKEKEALVKKQKVLEMGLAAINQDITEFQKEKQQALNQIDVIVNLKMHQIEYLVDRRIPDDTSAGLVFSSRELERLKNRIHEMDQERLELKAKHKELKKEHLQLLKDKAAKDQKVAELEGRAHDVQMLKFGQIINLDLLDTIGASRGTEELKEEIRKQEQAYTNELAEWDKKIAERTNELMALTAENTRALNAVSEMTAAQRGLESGLTKTRKTMFVDPVLQRRQEVEERDSLVQLVNAQATEIERVKAQILALRSKNTSVYT</sequence>
<keyword evidence="12" id="KW-1185">Reference proteome</keyword>
<evidence type="ECO:0000256" key="4">
    <source>
        <dbReference type="ARBA" id="ARBA00022574"/>
    </source>
</evidence>
<reference evidence="11" key="1">
    <citation type="submission" date="2017-08" db="EMBL/GenBank/DDBJ databases">
        <authorList>
            <person name="Polle J.E."/>
            <person name="Barry K."/>
            <person name="Cushman J."/>
            <person name="Schmutz J."/>
            <person name="Tran D."/>
            <person name="Hathwaick L.T."/>
            <person name="Yim W.C."/>
            <person name="Jenkins J."/>
            <person name="Mckie-Krisberg Z.M."/>
            <person name="Prochnik S."/>
            <person name="Lindquist E."/>
            <person name="Dockter R.B."/>
            <person name="Adam C."/>
            <person name="Molina H."/>
            <person name="Bunkerborg J."/>
            <person name="Jin E."/>
            <person name="Buchheim M."/>
            <person name="Magnuson J."/>
        </authorList>
    </citation>
    <scope>NUCLEOTIDE SEQUENCE</scope>
    <source>
        <strain evidence="11">CCAP 19/18</strain>
    </source>
</reference>
<feature type="coiled-coil region" evidence="9">
    <location>
        <begin position="486"/>
        <end position="527"/>
    </location>
</feature>
<feature type="region of interest" description="Disordered" evidence="10">
    <location>
        <begin position="345"/>
        <end position="389"/>
    </location>
</feature>
<comment type="subcellular location">
    <subcellularLocation>
        <location evidence="1">Cell projection</location>
        <location evidence="1">Cilium</location>
    </subcellularLocation>
    <subcellularLocation>
        <location evidence="2">Cytoplasm</location>
        <location evidence="2">Cytoskeleton</location>
    </subcellularLocation>
</comment>
<evidence type="ECO:0000256" key="7">
    <source>
        <dbReference type="ARBA" id="ARBA00023212"/>
    </source>
</evidence>
<keyword evidence="8" id="KW-0966">Cell projection</keyword>
<evidence type="ECO:0000256" key="8">
    <source>
        <dbReference type="ARBA" id="ARBA00023273"/>
    </source>
</evidence>
<feature type="compositionally biased region" description="Low complexity" evidence="10">
    <location>
        <begin position="158"/>
        <end position="168"/>
    </location>
</feature>
<evidence type="ECO:0000256" key="3">
    <source>
        <dbReference type="ARBA" id="ARBA00022490"/>
    </source>
</evidence>
<protein>
    <submittedName>
        <fullName evidence="11">Uncharacterized protein</fullName>
    </submittedName>
</protein>
<organism evidence="11 12">
    <name type="scientific">Dunaliella salina</name>
    <name type="common">Green alga</name>
    <name type="synonym">Protococcus salinus</name>
    <dbReference type="NCBI Taxonomy" id="3046"/>
    <lineage>
        <taxon>Eukaryota</taxon>
        <taxon>Viridiplantae</taxon>
        <taxon>Chlorophyta</taxon>
        <taxon>core chlorophytes</taxon>
        <taxon>Chlorophyceae</taxon>
        <taxon>CS clade</taxon>
        <taxon>Chlamydomonadales</taxon>
        <taxon>Dunaliellaceae</taxon>
        <taxon>Dunaliella</taxon>
    </lineage>
</organism>
<feature type="region of interest" description="Disordered" evidence="10">
    <location>
        <begin position="75"/>
        <end position="180"/>
    </location>
</feature>
<keyword evidence="5" id="KW-0677">Repeat</keyword>
<gene>
    <name evidence="11" type="ORF">DUNSADRAFT_9609</name>
</gene>
<evidence type="ECO:0000256" key="6">
    <source>
        <dbReference type="ARBA" id="ARBA00023054"/>
    </source>
</evidence>
<keyword evidence="7" id="KW-0206">Cytoskeleton</keyword>